<accession>A0A8D4C6Q2</accession>
<comment type="cofactor">
    <cofactor evidence="8">
        <name>Mg(2+)</name>
        <dbReference type="ChEBI" id="CHEBI:18420"/>
    </cofactor>
</comment>
<evidence type="ECO:0000256" key="5">
    <source>
        <dbReference type="ARBA" id="ARBA00022842"/>
    </source>
</evidence>
<keyword evidence="3 8" id="KW-0479">Metal-binding</keyword>
<evidence type="ECO:0000313" key="11">
    <source>
        <dbReference type="EMBL" id="SDM48283.1"/>
    </source>
</evidence>
<keyword evidence="5 8" id="KW-0460">Magnesium</keyword>
<comment type="subunit">
    <text evidence="8">Monomer.</text>
</comment>
<evidence type="ECO:0000256" key="8">
    <source>
        <dbReference type="HAMAP-Rule" id="MF_00316"/>
    </source>
</evidence>
<comment type="function">
    <text evidence="8">Transfers a GMP moiety from GTP to Mo-molybdopterin (Mo-MPT) cofactor (Moco or molybdenum cofactor) to form Mo-molybdopterin guanine dinucleotide (Mo-MGD) cofactor.</text>
</comment>
<dbReference type="KEGG" id="pbm:CL52_11235"/>
<dbReference type="GO" id="GO:0061603">
    <property type="term" value="F:molybdenum cofactor guanylyltransferase activity"/>
    <property type="evidence" value="ECO:0007669"/>
    <property type="project" value="UniProtKB-EC"/>
</dbReference>
<evidence type="ECO:0000313" key="13">
    <source>
        <dbReference type="Proteomes" id="UP000182276"/>
    </source>
</evidence>
<dbReference type="GeneID" id="77260476"/>
<feature type="binding site" evidence="8">
    <location>
        <position position="73"/>
    </location>
    <ligand>
        <name>GTP</name>
        <dbReference type="ChEBI" id="CHEBI:37565"/>
    </ligand>
</feature>
<protein>
    <recommendedName>
        <fullName evidence="8">Molybdenum cofactor guanylyltransferase</fullName>
        <shortName evidence="8">MoCo guanylyltransferase</shortName>
        <ecNumber evidence="8">2.7.7.77</ecNumber>
    </recommendedName>
    <alternativeName>
        <fullName evidence="8">GTP:molybdopterin guanylyltransferase</fullName>
    </alternativeName>
    <alternativeName>
        <fullName evidence="8">Mo-MPT guanylyltransferase</fullName>
    </alternativeName>
    <alternativeName>
        <fullName evidence="8">Molybdopterin guanylyltransferase</fullName>
    </alternativeName>
    <alternativeName>
        <fullName evidence="8">Molybdopterin-guanine dinucleotide synthase</fullName>
        <shortName evidence="8">MGD synthase</shortName>
    </alternativeName>
</protein>
<evidence type="ECO:0000256" key="6">
    <source>
        <dbReference type="ARBA" id="ARBA00023134"/>
    </source>
</evidence>
<comment type="caution">
    <text evidence="8">Lacks conserved residue(s) required for the propagation of feature annotation.</text>
</comment>
<dbReference type="NCBIfam" id="TIGR02665">
    <property type="entry name" value="molyb_mobA"/>
    <property type="match status" value="1"/>
</dbReference>
<dbReference type="InterPro" id="IPR013482">
    <property type="entry name" value="Molybde_CF_guanTrfase"/>
</dbReference>
<dbReference type="CDD" id="cd02503">
    <property type="entry name" value="MobA"/>
    <property type="match status" value="1"/>
</dbReference>
<dbReference type="InterPro" id="IPR029044">
    <property type="entry name" value="Nucleotide-diphossugar_trans"/>
</dbReference>
<dbReference type="EMBL" id="CP007511">
    <property type="protein sequence ID" value="AJE15578.1"/>
    <property type="molecule type" value="Genomic_DNA"/>
</dbReference>
<keyword evidence="2 8" id="KW-0808">Transferase</keyword>
<feature type="binding site" evidence="8">
    <location>
        <position position="103"/>
    </location>
    <ligand>
        <name>Mg(2+)</name>
        <dbReference type="ChEBI" id="CHEBI:18420"/>
    </ligand>
</feature>
<comment type="catalytic activity">
    <reaction evidence="8">
        <text>Mo-molybdopterin + GTP + H(+) = Mo-molybdopterin guanine dinucleotide + diphosphate</text>
        <dbReference type="Rhea" id="RHEA:34243"/>
        <dbReference type="ChEBI" id="CHEBI:15378"/>
        <dbReference type="ChEBI" id="CHEBI:33019"/>
        <dbReference type="ChEBI" id="CHEBI:37565"/>
        <dbReference type="ChEBI" id="CHEBI:71302"/>
        <dbReference type="ChEBI" id="CHEBI:71310"/>
        <dbReference type="EC" id="2.7.7.77"/>
    </reaction>
</comment>
<evidence type="ECO:0000256" key="1">
    <source>
        <dbReference type="ARBA" id="ARBA00022490"/>
    </source>
</evidence>
<dbReference type="Gene3D" id="3.90.550.10">
    <property type="entry name" value="Spore Coat Polysaccharide Biosynthesis Protein SpsA, Chain A"/>
    <property type="match status" value="1"/>
</dbReference>
<dbReference type="PANTHER" id="PTHR19136">
    <property type="entry name" value="MOLYBDENUM COFACTOR GUANYLYLTRANSFERASE"/>
    <property type="match status" value="1"/>
</dbReference>
<gene>
    <name evidence="8" type="primary">mobA</name>
    <name evidence="10" type="ORF">CL52_11235</name>
    <name evidence="11" type="ORF">SAMN05660875_105159</name>
</gene>
<dbReference type="InterPro" id="IPR025877">
    <property type="entry name" value="MobA-like_NTP_Trfase"/>
</dbReference>
<evidence type="ECO:0000313" key="12">
    <source>
        <dbReference type="Proteomes" id="UP000031271"/>
    </source>
</evidence>
<dbReference type="Proteomes" id="UP000182276">
    <property type="component" value="Unassembled WGS sequence"/>
</dbReference>
<feature type="binding site" evidence="8">
    <location>
        <position position="103"/>
    </location>
    <ligand>
        <name>GTP</name>
        <dbReference type="ChEBI" id="CHEBI:37565"/>
    </ligand>
</feature>
<evidence type="ECO:0000313" key="10">
    <source>
        <dbReference type="EMBL" id="AJE15578.1"/>
    </source>
</evidence>
<dbReference type="PANTHER" id="PTHR19136:SF81">
    <property type="entry name" value="MOLYBDENUM COFACTOR GUANYLYLTRANSFERASE"/>
    <property type="match status" value="1"/>
</dbReference>
<dbReference type="HAMAP" id="MF_00316">
    <property type="entry name" value="MobA"/>
    <property type="match status" value="1"/>
</dbReference>
<name>A0A8D4C6Q2_9GAMM</name>
<reference evidence="10 12" key="3">
    <citation type="journal article" name="Genome Announc.">
        <title>Complete Genome Sequence of Pseudomonas balearica DSM 6083T.</title>
        <authorList>
            <person name="Bennasar-Figueras A."/>
            <person name="Salva-Serra F."/>
            <person name="Jaen-Luchoro D."/>
            <person name="Segui C."/>
            <person name="Aliaga F."/>
            <person name="Busquets A."/>
            <person name="Gomila M."/>
            <person name="Moore E.R."/>
            <person name="Lalucat J."/>
        </authorList>
    </citation>
    <scope>NUCLEOTIDE SEQUENCE [LARGE SCALE GENOMIC DNA]</scope>
    <source>
        <strain evidence="12">DSM 6083</strain>
        <strain evidence="10">DSM6083</strain>
    </source>
</reference>
<organism evidence="10 12">
    <name type="scientific">Stutzerimonas balearica DSM 6083</name>
    <dbReference type="NCBI Taxonomy" id="1123016"/>
    <lineage>
        <taxon>Bacteria</taxon>
        <taxon>Pseudomonadati</taxon>
        <taxon>Pseudomonadota</taxon>
        <taxon>Gammaproteobacteria</taxon>
        <taxon>Pseudomonadales</taxon>
        <taxon>Pseudomonadaceae</taxon>
        <taxon>Stutzerimonas</taxon>
    </lineage>
</organism>
<dbReference type="AlphaFoldDB" id="A0A8D4C6Q2"/>
<dbReference type="GO" id="GO:1902758">
    <property type="term" value="P:bis(molybdopterin guanine dinucleotide)molybdenum biosynthetic process"/>
    <property type="evidence" value="ECO:0007669"/>
    <property type="project" value="TreeGrafter"/>
</dbReference>
<dbReference type="GO" id="GO:0005737">
    <property type="term" value="C:cytoplasm"/>
    <property type="evidence" value="ECO:0007669"/>
    <property type="project" value="UniProtKB-SubCell"/>
</dbReference>
<keyword evidence="13" id="KW-1185">Reference proteome</keyword>
<dbReference type="GO" id="GO:0046872">
    <property type="term" value="F:metal ion binding"/>
    <property type="evidence" value="ECO:0007669"/>
    <property type="project" value="UniProtKB-KW"/>
</dbReference>
<dbReference type="EC" id="2.7.7.77" evidence="8"/>
<dbReference type="EMBL" id="FNHO01000005">
    <property type="protein sequence ID" value="SDM48283.1"/>
    <property type="molecule type" value="Genomic_DNA"/>
</dbReference>
<dbReference type="SUPFAM" id="SSF53448">
    <property type="entry name" value="Nucleotide-diphospho-sugar transferases"/>
    <property type="match status" value="1"/>
</dbReference>
<proteinExistence type="inferred from homology"/>
<dbReference type="Proteomes" id="UP000031271">
    <property type="component" value="Chromosome"/>
</dbReference>
<evidence type="ECO:0000256" key="3">
    <source>
        <dbReference type="ARBA" id="ARBA00022723"/>
    </source>
</evidence>
<feature type="domain" description="MobA-like NTP transferase" evidence="9">
    <location>
        <begin position="11"/>
        <end position="160"/>
    </location>
</feature>
<comment type="domain">
    <text evidence="8">The N-terminal domain determines nucleotide recognition and specific binding, while the C-terminal domain determines the specific binding to the target protein.</text>
</comment>
<keyword evidence="1 8" id="KW-0963">Cytoplasm</keyword>
<comment type="similarity">
    <text evidence="8">Belongs to the MobA family.</text>
</comment>
<keyword evidence="4 8" id="KW-0547">Nucleotide-binding</keyword>
<comment type="subcellular location">
    <subcellularLocation>
        <location evidence="8">Cytoplasm</location>
    </subcellularLocation>
</comment>
<keyword evidence="7 8" id="KW-0501">Molybdenum cofactor biosynthesis</keyword>
<feature type="binding site" evidence="8">
    <location>
        <position position="27"/>
    </location>
    <ligand>
        <name>GTP</name>
        <dbReference type="ChEBI" id="CHEBI:37565"/>
    </ligand>
</feature>
<evidence type="ECO:0000256" key="4">
    <source>
        <dbReference type="ARBA" id="ARBA00022741"/>
    </source>
</evidence>
<dbReference type="RefSeq" id="WP_043220608.1">
    <property type="nucleotide sequence ID" value="NZ_CP007511.1"/>
</dbReference>
<keyword evidence="6 8" id="KW-0342">GTP-binding</keyword>
<sequence length="199" mass="22043">METDARSATSVLILAGGRGQRMGGRDKGLISWRGKPLIQWLCDAARPVTDDLLISCNRNYDAYAEHADRLVCDDDDTFPGPLAGIRAGLAAARHSRLLVLPCDTPLIDSNLLWAMLHKALERPDQPLMLRQRGQLEPLFCVIPKRLAATFERSWQQGLRSPRQVLLAQSCALLDLDDTDPRLANLNDPTLLRQALPDGT</sequence>
<dbReference type="GO" id="GO:0005525">
    <property type="term" value="F:GTP binding"/>
    <property type="evidence" value="ECO:0007669"/>
    <property type="project" value="UniProtKB-UniRule"/>
</dbReference>
<evidence type="ECO:0000256" key="2">
    <source>
        <dbReference type="ARBA" id="ARBA00022679"/>
    </source>
</evidence>
<feature type="binding site" evidence="8">
    <location>
        <begin position="14"/>
        <end position="16"/>
    </location>
    <ligand>
        <name>GTP</name>
        <dbReference type="ChEBI" id="CHEBI:37565"/>
    </ligand>
</feature>
<evidence type="ECO:0000256" key="7">
    <source>
        <dbReference type="ARBA" id="ARBA00023150"/>
    </source>
</evidence>
<reference evidence="12" key="1">
    <citation type="submission" date="2014-03" db="EMBL/GenBank/DDBJ databases">
        <title>Complete genome of Pseudomonas balearica DSM 6083T, a sewage water isolate from an enrichment with 2-methylnaphthalene.</title>
        <authorList>
            <person name="Salva-Serra F."/>
            <person name="Jaen-Luchoro D."/>
            <person name="Busquets A."/>
            <person name="Pena A."/>
            <person name="Gomila M."/>
            <person name="Bosch R."/>
            <person name="Nogales B."/>
            <person name="Garcia-Valdes E."/>
            <person name="Lalucat J."/>
            <person name="Bennasar A."/>
        </authorList>
    </citation>
    <scope>NUCLEOTIDE SEQUENCE [LARGE SCALE GENOMIC DNA]</scope>
    <source>
        <strain evidence="12">DSM 6083</strain>
    </source>
</reference>
<evidence type="ECO:0000259" key="9">
    <source>
        <dbReference type="Pfam" id="PF12804"/>
    </source>
</evidence>
<dbReference type="Pfam" id="PF12804">
    <property type="entry name" value="NTP_transf_3"/>
    <property type="match status" value="1"/>
</dbReference>
<reference evidence="11 13" key="2">
    <citation type="submission" date="2016-10" db="EMBL/GenBank/DDBJ databases">
        <authorList>
            <person name="Varghese N."/>
            <person name="Submissions S."/>
        </authorList>
    </citation>
    <scope>NUCLEOTIDE SEQUENCE [LARGE SCALE GENOMIC DNA]</scope>
    <source>
        <strain evidence="11 13">DSM 6083</strain>
    </source>
</reference>